<name>A0A914XZI5_9BILA</name>
<dbReference type="AlphaFoldDB" id="A0A914XZI5"/>
<sequence length="176" mass="19850">MGNSGRAHCTPIPMPDIFTGKTRIELDRYMRYFDQAVLSRGYSDSDKAIMIGNYVPSLQYEHDKLMQEGSSYAEVKAGLLNALGSDSDVTTFALRTSLDRIKKSDDKLYKDILADVEKLVTEAFNGDLQQGDIELKKILTRLTEEDSNPIFGSTIIPHLHEKYSRLKELILSVERG</sequence>
<accession>A0A914XZI5</accession>
<organism evidence="1 2">
    <name type="scientific">Panagrolaimus superbus</name>
    <dbReference type="NCBI Taxonomy" id="310955"/>
    <lineage>
        <taxon>Eukaryota</taxon>
        <taxon>Metazoa</taxon>
        <taxon>Ecdysozoa</taxon>
        <taxon>Nematoda</taxon>
        <taxon>Chromadorea</taxon>
        <taxon>Rhabditida</taxon>
        <taxon>Tylenchina</taxon>
        <taxon>Panagrolaimomorpha</taxon>
        <taxon>Panagrolaimoidea</taxon>
        <taxon>Panagrolaimidae</taxon>
        <taxon>Panagrolaimus</taxon>
    </lineage>
</organism>
<protein>
    <submittedName>
        <fullName evidence="2">Uncharacterized protein</fullName>
    </submittedName>
</protein>
<reference evidence="2" key="1">
    <citation type="submission" date="2022-11" db="UniProtKB">
        <authorList>
            <consortium name="WormBaseParasite"/>
        </authorList>
    </citation>
    <scope>IDENTIFICATION</scope>
</reference>
<evidence type="ECO:0000313" key="2">
    <source>
        <dbReference type="WBParaSite" id="PSU_v2.g11063.t1"/>
    </source>
</evidence>
<proteinExistence type="predicted"/>
<dbReference type="Proteomes" id="UP000887577">
    <property type="component" value="Unplaced"/>
</dbReference>
<dbReference type="WBParaSite" id="PSU_v2.g11063.t1">
    <property type="protein sequence ID" value="PSU_v2.g11063.t1"/>
    <property type="gene ID" value="PSU_v2.g11063"/>
</dbReference>
<evidence type="ECO:0000313" key="1">
    <source>
        <dbReference type="Proteomes" id="UP000887577"/>
    </source>
</evidence>
<keyword evidence="1" id="KW-1185">Reference proteome</keyword>